<name>A0A2W7NXU6_9BACT</name>
<reference evidence="1 2" key="1">
    <citation type="submission" date="2018-06" db="EMBL/GenBank/DDBJ databases">
        <title>Genomic Encyclopedia of Archaeal and Bacterial Type Strains, Phase II (KMG-II): from individual species to whole genera.</title>
        <authorList>
            <person name="Goeker M."/>
        </authorList>
    </citation>
    <scope>NUCLEOTIDE SEQUENCE [LARGE SCALE GENOMIC DNA]</scope>
    <source>
        <strain evidence="1 2">DSM 6779</strain>
    </source>
</reference>
<dbReference type="Pfam" id="PF05133">
    <property type="entry name" value="SPP1_portal"/>
    <property type="match status" value="1"/>
</dbReference>
<dbReference type="AlphaFoldDB" id="A0A2W7NXU6"/>
<evidence type="ECO:0000313" key="2">
    <source>
        <dbReference type="Proteomes" id="UP000249239"/>
    </source>
</evidence>
<protein>
    <submittedName>
        <fullName evidence="1">SPP1 family phage portal protein</fullName>
    </submittedName>
</protein>
<dbReference type="EMBL" id="QKZK01000007">
    <property type="protein sequence ID" value="PZX18096.1"/>
    <property type="molecule type" value="Genomic_DNA"/>
</dbReference>
<comment type="caution">
    <text evidence="1">The sequence shown here is derived from an EMBL/GenBank/DDBJ whole genome shotgun (WGS) entry which is preliminary data.</text>
</comment>
<dbReference type="InterPro" id="IPR021145">
    <property type="entry name" value="Portal_protein_SPP1_Gp6-like"/>
</dbReference>
<keyword evidence="2" id="KW-1185">Reference proteome</keyword>
<proteinExistence type="predicted"/>
<gene>
    <name evidence="1" type="ORF">LX69_01133</name>
</gene>
<sequence>MIAVTGKVLGLAEKGEQGKVLQIEKEGNAEYLSWDHAPESVKLEIETLLELIYTCTQTPNISFSQMKGLGNLSGVALKLMFMDAHMKVENKIELFGEMFQRRLNLIKAICSKAVDTSLEAEAKLLNIEPVFKPYMPRNDKEEMDTLTTATGGKAVLSRKTAITNNLFVSDPDMELEEILKEEAKESQLDALEPTE</sequence>
<accession>A0A2W7NXU6</accession>
<organism evidence="1 2">
    <name type="scientific">Breznakibacter xylanolyticus</name>
    <dbReference type="NCBI Taxonomy" id="990"/>
    <lineage>
        <taxon>Bacteria</taxon>
        <taxon>Pseudomonadati</taxon>
        <taxon>Bacteroidota</taxon>
        <taxon>Bacteroidia</taxon>
        <taxon>Marinilabiliales</taxon>
        <taxon>Marinilabiliaceae</taxon>
        <taxon>Breznakibacter</taxon>
    </lineage>
</organism>
<evidence type="ECO:0000313" key="1">
    <source>
        <dbReference type="EMBL" id="PZX18096.1"/>
    </source>
</evidence>
<dbReference type="Proteomes" id="UP000249239">
    <property type="component" value="Unassembled WGS sequence"/>
</dbReference>